<sequence>MDMPPRGESGLMLKHKTEYPLIYNLKDKYNFMLAVFIRTIVRYCPTHGILVTMN</sequence>
<proteinExistence type="predicted"/>
<name>A0AAU8BAB8_9CAUD</name>
<protein>
    <submittedName>
        <fullName evidence="1">Uncharacterized protein</fullName>
    </submittedName>
</protein>
<accession>A0AAU8BAB8</accession>
<organism evidence="1">
    <name type="scientific">Dulem virus 42</name>
    <dbReference type="NCBI Taxonomy" id="3145760"/>
    <lineage>
        <taxon>Viruses</taxon>
        <taxon>Duplodnaviria</taxon>
        <taxon>Heunggongvirae</taxon>
        <taxon>Uroviricota</taxon>
        <taxon>Caudoviricetes</taxon>
    </lineage>
</organism>
<evidence type="ECO:0000313" key="1">
    <source>
        <dbReference type="EMBL" id="XCD08415.1"/>
    </source>
</evidence>
<dbReference type="EMBL" id="PP511876">
    <property type="protein sequence ID" value="XCD08415.1"/>
    <property type="molecule type" value="Genomic_DNA"/>
</dbReference>
<reference evidence="1" key="1">
    <citation type="submission" date="2024-03" db="EMBL/GenBank/DDBJ databases">
        <title>Diverse circular DNA viruses in blood, oral, and fecal samples of captive lemurs.</title>
        <authorList>
            <person name="Paietta E.N."/>
            <person name="Kraberger S."/>
            <person name="Lund M.C."/>
            <person name="Custer J.M."/>
            <person name="Vargas K.M."/>
            <person name="Ehmke E.E."/>
            <person name="Yoder A.D."/>
            <person name="Varsani A."/>
        </authorList>
    </citation>
    <scope>NUCLEOTIDE SEQUENCE</scope>
    <source>
        <strain evidence="1">Duke_30FF_63</strain>
    </source>
</reference>